<dbReference type="Gene3D" id="3.90.1150.10">
    <property type="entry name" value="Aspartate Aminotransferase, domain 1"/>
    <property type="match status" value="1"/>
</dbReference>
<dbReference type="Pfam" id="PF00266">
    <property type="entry name" value="Aminotran_5"/>
    <property type="match status" value="1"/>
</dbReference>
<dbReference type="PANTHER" id="PTHR43092">
    <property type="entry name" value="L-CYSTEINE DESULFHYDRASE"/>
    <property type="match status" value="1"/>
</dbReference>
<dbReference type="GO" id="GO:0016740">
    <property type="term" value="F:transferase activity"/>
    <property type="evidence" value="ECO:0007669"/>
    <property type="project" value="UniProtKB-KW"/>
</dbReference>
<dbReference type="Gene3D" id="3.40.640.10">
    <property type="entry name" value="Type I PLP-dependent aspartate aminotransferase-like (Major domain)"/>
    <property type="match status" value="1"/>
</dbReference>
<dbReference type="AlphaFoldDB" id="A0AAD6TIV3"/>
<keyword evidence="3" id="KW-0808">Transferase</keyword>
<evidence type="ECO:0000256" key="1">
    <source>
        <dbReference type="ARBA" id="ARBA00022898"/>
    </source>
</evidence>
<sequence>MPVHCSKVPTMETKLLLGTPPPFGHPTRELFALDEKYINLNHGSFGSVPRYVTAAANALDAVVESNPDRFVRLEYEPALTRTRERLARIIGAEADECVLVPNVALGMNTVLHNIQWAAGDTIIITNLAYDSILRAVQHICDTMPNPNFSCFDINLPQSSAEILECWRQHIKALKETDSYVSAGAKPKIVATFDSITAGPAIILPWREMVAICKEEGVLSIVDAAHSLGQEADIRLDIAQPDFWVSSCTKWLYAKRACAVLYVPKRHQHMIKSALPTSAHHPSPTTGEVGTFVLRFFFPGTLDVTIPLSVNDALDFREWLGGEEKINEYCHRLAIDGGQRLAKIMGTAVLEGPEEQLANMVNVELPLPSSLRPSISIYFQLQRLLLDKHHMYATQFYHNGKWYTRVSAQIFNEVSDFEKLGAAWLDICREVLQVNGPKV</sequence>
<dbReference type="InterPro" id="IPR015421">
    <property type="entry name" value="PyrdxlP-dep_Trfase_major"/>
</dbReference>
<keyword evidence="1" id="KW-0663">Pyridoxal phosphate</keyword>
<gene>
    <name evidence="3" type="ORF">C8F04DRAFT_1063354</name>
</gene>
<dbReference type="SUPFAM" id="SSF53383">
    <property type="entry name" value="PLP-dependent transferases"/>
    <property type="match status" value="1"/>
</dbReference>
<accession>A0AAD6TIV3</accession>
<reference evidence="3" key="1">
    <citation type="submission" date="2023-03" db="EMBL/GenBank/DDBJ databases">
        <title>Massive genome expansion in bonnet fungi (Mycena s.s.) driven by repeated elements and novel gene families across ecological guilds.</title>
        <authorList>
            <consortium name="Lawrence Berkeley National Laboratory"/>
            <person name="Harder C.B."/>
            <person name="Miyauchi S."/>
            <person name="Viragh M."/>
            <person name="Kuo A."/>
            <person name="Thoen E."/>
            <person name="Andreopoulos B."/>
            <person name="Lu D."/>
            <person name="Skrede I."/>
            <person name="Drula E."/>
            <person name="Henrissat B."/>
            <person name="Morin E."/>
            <person name="Kohler A."/>
            <person name="Barry K."/>
            <person name="LaButti K."/>
            <person name="Morin E."/>
            <person name="Salamov A."/>
            <person name="Lipzen A."/>
            <person name="Mereny Z."/>
            <person name="Hegedus B."/>
            <person name="Baldrian P."/>
            <person name="Stursova M."/>
            <person name="Weitz H."/>
            <person name="Taylor A."/>
            <person name="Grigoriev I.V."/>
            <person name="Nagy L.G."/>
            <person name="Martin F."/>
            <person name="Kauserud H."/>
        </authorList>
    </citation>
    <scope>NUCLEOTIDE SEQUENCE</scope>
    <source>
        <strain evidence="3">CBHHK200</strain>
    </source>
</reference>
<dbReference type="Proteomes" id="UP001218188">
    <property type="component" value="Unassembled WGS sequence"/>
</dbReference>
<dbReference type="PANTHER" id="PTHR43092:SF2">
    <property type="entry name" value="HERCYNYLCYSTEINE SULFOXIDE LYASE"/>
    <property type="match status" value="1"/>
</dbReference>
<proteinExistence type="predicted"/>
<organism evidence="3 4">
    <name type="scientific">Mycena alexandri</name>
    <dbReference type="NCBI Taxonomy" id="1745969"/>
    <lineage>
        <taxon>Eukaryota</taxon>
        <taxon>Fungi</taxon>
        <taxon>Dikarya</taxon>
        <taxon>Basidiomycota</taxon>
        <taxon>Agaricomycotina</taxon>
        <taxon>Agaricomycetes</taxon>
        <taxon>Agaricomycetidae</taxon>
        <taxon>Agaricales</taxon>
        <taxon>Marasmiineae</taxon>
        <taxon>Mycenaceae</taxon>
        <taxon>Mycena</taxon>
    </lineage>
</organism>
<dbReference type="InterPro" id="IPR000192">
    <property type="entry name" value="Aminotrans_V_dom"/>
</dbReference>
<evidence type="ECO:0000313" key="4">
    <source>
        <dbReference type="Proteomes" id="UP001218188"/>
    </source>
</evidence>
<name>A0AAD6TIV3_9AGAR</name>
<dbReference type="InterPro" id="IPR015422">
    <property type="entry name" value="PyrdxlP-dep_Trfase_small"/>
</dbReference>
<feature type="domain" description="Aminotransferase class V" evidence="2">
    <location>
        <begin position="78"/>
        <end position="364"/>
    </location>
</feature>
<comment type="caution">
    <text evidence="3">The sequence shown here is derived from an EMBL/GenBank/DDBJ whole genome shotgun (WGS) entry which is preliminary data.</text>
</comment>
<evidence type="ECO:0000259" key="2">
    <source>
        <dbReference type="Pfam" id="PF00266"/>
    </source>
</evidence>
<dbReference type="InterPro" id="IPR015424">
    <property type="entry name" value="PyrdxlP-dep_Trfase"/>
</dbReference>
<evidence type="ECO:0000313" key="3">
    <source>
        <dbReference type="EMBL" id="KAJ7046121.1"/>
    </source>
</evidence>
<dbReference type="EMBL" id="JARJCM010000003">
    <property type="protein sequence ID" value="KAJ7046121.1"/>
    <property type="molecule type" value="Genomic_DNA"/>
</dbReference>
<protein>
    <submittedName>
        <fullName evidence="3">Pyridoxal phosphate-dependent transferase</fullName>
    </submittedName>
</protein>
<keyword evidence="4" id="KW-1185">Reference proteome</keyword>